<evidence type="ECO:0000259" key="7">
    <source>
        <dbReference type="PROSITE" id="PS51194"/>
    </source>
</evidence>
<keyword evidence="9" id="KW-1185">Reference proteome</keyword>
<evidence type="ECO:0000259" key="6">
    <source>
        <dbReference type="PROSITE" id="PS51192"/>
    </source>
</evidence>
<keyword evidence="1" id="KW-0547">Nucleotide-binding</keyword>
<dbReference type="CDD" id="cd17917">
    <property type="entry name" value="DEXHc_RHA-like"/>
    <property type="match status" value="1"/>
</dbReference>
<dbReference type="InterPro" id="IPR027417">
    <property type="entry name" value="P-loop_NTPase"/>
</dbReference>
<keyword evidence="4" id="KW-0067">ATP-binding</keyword>
<feature type="compositionally biased region" description="Basic and acidic residues" evidence="5">
    <location>
        <begin position="623"/>
        <end position="639"/>
    </location>
</feature>
<proteinExistence type="predicted"/>
<reference evidence="8 9" key="1">
    <citation type="submission" date="2018-01" db="EMBL/GenBank/DDBJ databases">
        <title>Genome sequence of Borrelia tachyglossi.</title>
        <authorList>
            <person name="Gofton A.W."/>
        </authorList>
    </citation>
    <scope>NUCLEOTIDE SEQUENCE [LARGE SCALE GENOMIC DNA]</scope>
    <source>
        <strain evidence="8 9">Bc-F10-1268</strain>
    </source>
</reference>
<dbReference type="PANTHER" id="PTHR18934:SF99">
    <property type="entry name" value="ATP-DEPENDENT RNA HELICASE DHX37-RELATED"/>
    <property type="match status" value="1"/>
</dbReference>
<feature type="domain" description="Helicase C-terminal" evidence="7">
    <location>
        <begin position="203"/>
        <end position="374"/>
    </location>
</feature>
<dbReference type="InterPro" id="IPR001650">
    <property type="entry name" value="Helicase_C-like"/>
</dbReference>
<dbReference type="InterPro" id="IPR011709">
    <property type="entry name" value="DEAD-box_helicase_OB_fold"/>
</dbReference>
<organism evidence="8 9">
    <name type="scientific">Candidatus Borreliella tachyglossi</name>
    <dbReference type="NCBI Taxonomy" id="1964448"/>
    <lineage>
        <taxon>Bacteria</taxon>
        <taxon>Pseudomonadati</taxon>
        <taxon>Spirochaetota</taxon>
        <taxon>Spirochaetia</taxon>
        <taxon>Spirochaetales</taxon>
        <taxon>Borreliaceae</taxon>
        <taxon>Borreliella</taxon>
    </lineage>
</organism>
<dbReference type="SMART" id="SM00490">
    <property type="entry name" value="HELICc"/>
    <property type="match status" value="1"/>
</dbReference>
<name>A0A2S1LY21_9SPIR</name>
<dbReference type="AlphaFoldDB" id="A0A2S1LY21"/>
<dbReference type="OrthoDB" id="9808833at2"/>
<dbReference type="Gene3D" id="1.20.120.1080">
    <property type="match status" value="1"/>
</dbReference>
<keyword evidence="2" id="KW-0378">Hydrolase</keyword>
<dbReference type="GO" id="GO:0005524">
    <property type="term" value="F:ATP binding"/>
    <property type="evidence" value="ECO:0007669"/>
    <property type="project" value="UniProtKB-KW"/>
</dbReference>
<feature type="domain" description="Helicase ATP-binding" evidence="6">
    <location>
        <begin position="16"/>
        <end position="179"/>
    </location>
</feature>
<keyword evidence="3 8" id="KW-0347">Helicase</keyword>
<evidence type="ECO:0000256" key="5">
    <source>
        <dbReference type="SAM" id="MobiDB-lite"/>
    </source>
</evidence>
<dbReference type="Pfam" id="PF00271">
    <property type="entry name" value="Helicase_C"/>
    <property type="match status" value="1"/>
</dbReference>
<accession>A0A2S1LY21</accession>
<dbReference type="InterPro" id="IPR014001">
    <property type="entry name" value="Helicase_ATP-bd"/>
</dbReference>
<gene>
    <name evidence="8" type="ORF">CR532_04345</name>
</gene>
<dbReference type="GO" id="GO:0004386">
    <property type="term" value="F:helicase activity"/>
    <property type="evidence" value="ECO:0007669"/>
    <property type="project" value="UniProtKB-KW"/>
</dbReference>
<dbReference type="PROSITE" id="PS51194">
    <property type="entry name" value="HELICASE_CTER"/>
    <property type="match status" value="1"/>
</dbReference>
<dbReference type="InterPro" id="IPR048333">
    <property type="entry name" value="HA2_WH"/>
</dbReference>
<dbReference type="SMART" id="SM00487">
    <property type="entry name" value="DEXDc"/>
    <property type="match status" value="1"/>
</dbReference>
<dbReference type="SMART" id="SM00847">
    <property type="entry name" value="HA2"/>
    <property type="match status" value="1"/>
</dbReference>
<dbReference type="EMBL" id="CP025785">
    <property type="protein sequence ID" value="AWG43171.1"/>
    <property type="molecule type" value="Genomic_DNA"/>
</dbReference>
<dbReference type="Pfam" id="PF00270">
    <property type="entry name" value="DEAD"/>
    <property type="match status" value="1"/>
</dbReference>
<dbReference type="GO" id="GO:0003723">
    <property type="term" value="F:RNA binding"/>
    <property type="evidence" value="ECO:0007669"/>
    <property type="project" value="TreeGrafter"/>
</dbReference>
<feature type="compositionally biased region" description="Basic residues" evidence="5">
    <location>
        <begin position="640"/>
        <end position="649"/>
    </location>
</feature>
<evidence type="ECO:0000256" key="2">
    <source>
        <dbReference type="ARBA" id="ARBA00022801"/>
    </source>
</evidence>
<evidence type="ECO:0000256" key="1">
    <source>
        <dbReference type="ARBA" id="ARBA00022741"/>
    </source>
</evidence>
<dbReference type="Pfam" id="PF04408">
    <property type="entry name" value="WHD_HA2"/>
    <property type="match status" value="1"/>
</dbReference>
<dbReference type="InterPro" id="IPR007502">
    <property type="entry name" value="Helicase-assoc_dom"/>
</dbReference>
<evidence type="ECO:0000313" key="9">
    <source>
        <dbReference type="Proteomes" id="UP000244655"/>
    </source>
</evidence>
<dbReference type="RefSeq" id="WP_108729570.1">
    <property type="nucleotide sequence ID" value="NZ_CP025785.1"/>
</dbReference>
<dbReference type="GO" id="GO:0016787">
    <property type="term" value="F:hydrolase activity"/>
    <property type="evidence" value="ECO:0007669"/>
    <property type="project" value="UniProtKB-KW"/>
</dbReference>
<evidence type="ECO:0000313" key="8">
    <source>
        <dbReference type="EMBL" id="AWG43171.1"/>
    </source>
</evidence>
<dbReference type="PROSITE" id="PS51192">
    <property type="entry name" value="HELICASE_ATP_BIND_1"/>
    <property type="match status" value="1"/>
</dbReference>
<dbReference type="InterPro" id="IPR011545">
    <property type="entry name" value="DEAD/DEAH_box_helicase_dom"/>
</dbReference>
<dbReference type="Gene3D" id="3.40.50.300">
    <property type="entry name" value="P-loop containing nucleotide triphosphate hydrolases"/>
    <property type="match status" value="2"/>
</dbReference>
<evidence type="ECO:0000256" key="3">
    <source>
        <dbReference type="ARBA" id="ARBA00022806"/>
    </source>
</evidence>
<dbReference type="PANTHER" id="PTHR18934">
    <property type="entry name" value="ATP-DEPENDENT RNA HELICASE"/>
    <property type="match status" value="1"/>
</dbReference>
<dbReference type="Proteomes" id="UP000244655">
    <property type="component" value="Chromosome"/>
</dbReference>
<dbReference type="Pfam" id="PF07717">
    <property type="entry name" value="OB_NTP_bind"/>
    <property type="match status" value="1"/>
</dbReference>
<dbReference type="SUPFAM" id="SSF52540">
    <property type="entry name" value="P-loop containing nucleoside triphosphate hydrolases"/>
    <property type="match status" value="1"/>
</dbReference>
<dbReference type="FunFam" id="3.40.50.300:FF:002125">
    <property type="entry name" value="ATP-dependent helicase HrpB"/>
    <property type="match status" value="1"/>
</dbReference>
<dbReference type="CDD" id="cd18791">
    <property type="entry name" value="SF2_C_RHA"/>
    <property type="match status" value="1"/>
</dbReference>
<sequence>MNDFELPIYRYRDELIENLKSNSVLIVESPTGSGKTTQIPRIIYESGFARLGKIGVTQPRRIATVSIAEYIAKHLGVHLGDEVGYKIRFQEITSFKTKIKIMTDGVLLQELKKDTLLYEYDIIIIDEAHERSLNIDFILGLIKDILNKRDDFKVIISSATINTQVFSKYFNNAPILKIEAITYPVQIIYNPPLLNTSKGMILKIKEIISSIIKEKKEGDILIFLSGEREIKETIKEIYELNSKKDLIILPLYGRMAKESQEQIFMPTPKNKRKIIVSTNIAETSITIENIKIVIDSGKVKTNKFQMKTHTYSLQEVPISKSSATQRAGRAGRLSKGTCYRLYKRDEYQLRDEFQKEEIYRTDLSEVILRMADIGIRNFTKFDFISRPSIKSIQTASTILKTLDAINEKNELTEIGKYMIIFPLIPIHSRALVEAMLNYQQAIYPTTIGLSFLSTSGVFLLPQNEEIEARQSHMKYKNPLGDLIGFIKIFEDFKNAINKEAFAKENYLDLQGLEEITNVQRQLENIVSSFNIPIVHKSAIDNEGYLKSIMRGMKDYICFKTSRNKYKTIKAQNIVIHPGSLINTESVKYFVAGEIIETTKRYARSIGVLKREWINDIGFEEKGNTQKKPAKENKELNKPHKETHKATRKKDKNLLLDNEITIGKKKFNIQNENNNSYITLSLKDARELTLVSLKSSEEQAIKRIHAKLTYENLTIFKNKKLIEIMRIVNNMESDWTLVEKYENSNININEIDKIRNILECTMHFVKHPNKNSVFFLSLRSDYSDNFWLKPQKSFVIAIEDSMDSLKSLIDNQNIINKLTAIKKTINKIYKKLNFFF</sequence>
<protein>
    <submittedName>
        <fullName evidence="8">ATP-dependent helicase</fullName>
    </submittedName>
</protein>
<feature type="region of interest" description="Disordered" evidence="5">
    <location>
        <begin position="623"/>
        <end position="649"/>
    </location>
</feature>
<evidence type="ECO:0000256" key="4">
    <source>
        <dbReference type="ARBA" id="ARBA00022840"/>
    </source>
</evidence>